<name>A0ACB0ZF08_MELEN</name>
<evidence type="ECO:0000313" key="2">
    <source>
        <dbReference type="Proteomes" id="UP001497535"/>
    </source>
</evidence>
<sequence>MAAAAVVAAASVSAIPSCSASSTVSSSSHFLDNSSSLLLNNSSSSPPPSTTTKSLNVQTFPWMKMNGLRGCSDGKRTRQTYSRTQTLELEKEFHFNKYLTRKRRQEISEALQLTERQVKIWFQNRRMKQKIINSGGHRIGFAFKTTNPRRLNMDPPNGVLDPKEAINIAISCDAFDPAAEATNNDRVTVEWTNTPEGAAKQFRREWFQGDGMKEIKCTDYGATESAGEEEDRIERNVPMTLMMEDKNNLNLCHLRSNGIGHSL</sequence>
<keyword evidence="2" id="KW-1185">Reference proteome</keyword>
<accession>A0ACB0ZF08</accession>
<comment type="caution">
    <text evidence="1">The sequence shown here is derived from an EMBL/GenBank/DDBJ whole genome shotgun (WGS) entry which is preliminary data.</text>
</comment>
<organism evidence="1 2">
    <name type="scientific">Meloidogyne enterolobii</name>
    <name type="common">Root-knot nematode worm</name>
    <name type="synonym">Meloidogyne mayaguensis</name>
    <dbReference type="NCBI Taxonomy" id="390850"/>
    <lineage>
        <taxon>Eukaryota</taxon>
        <taxon>Metazoa</taxon>
        <taxon>Ecdysozoa</taxon>
        <taxon>Nematoda</taxon>
        <taxon>Chromadorea</taxon>
        <taxon>Rhabditida</taxon>
        <taxon>Tylenchina</taxon>
        <taxon>Tylenchomorpha</taxon>
        <taxon>Tylenchoidea</taxon>
        <taxon>Meloidogynidae</taxon>
        <taxon>Meloidogyninae</taxon>
        <taxon>Meloidogyne</taxon>
    </lineage>
</organism>
<dbReference type="EMBL" id="CAVMJV010000031">
    <property type="protein sequence ID" value="CAK5076957.1"/>
    <property type="molecule type" value="Genomic_DNA"/>
</dbReference>
<evidence type="ECO:0000313" key="1">
    <source>
        <dbReference type="EMBL" id="CAK5076957.1"/>
    </source>
</evidence>
<protein>
    <submittedName>
        <fullName evidence="1">Uncharacterized protein</fullName>
    </submittedName>
</protein>
<proteinExistence type="predicted"/>
<dbReference type="Proteomes" id="UP001497535">
    <property type="component" value="Unassembled WGS sequence"/>
</dbReference>
<gene>
    <name evidence="1" type="ORF">MENTE1834_LOCUS23835</name>
</gene>
<reference evidence="1" key="1">
    <citation type="submission" date="2023-11" db="EMBL/GenBank/DDBJ databases">
        <authorList>
            <person name="Poullet M."/>
        </authorList>
    </citation>
    <scope>NUCLEOTIDE SEQUENCE</scope>
    <source>
        <strain evidence="1">E1834</strain>
    </source>
</reference>